<accession>A0AAU3GPX2</accession>
<protein>
    <recommendedName>
        <fullName evidence="4">Alpha/beta hydrolase</fullName>
    </recommendedName>
</protein>
<keyword evidence="2" id="KW-0732">Signal</keyword>
<evidence type="ECO:0008006" key="4">
    <source>
        <dbReference type="Google" id="ProtNLM"/>
    </source>
</evidence>
<sequence length="364" mass="38948">MIRLIRVRLGVAGLALAAAAALLTVAPVPRAEAAETVGVVEYDLGDTAFTDAPEWEGAAEVRAVVHYPRTITGRLPVIVLLHGQQLACHSADEGDWDSWPCPAGVDPYPSYRGYDYLADALARDGFVVVSPSANGVNHFMGVAPQRARLVDRHLELLKEFTTTGGGPLAGHFTDVRTGLPAAVDLRGRLDMSRVGTMGHSVGGEGVMYQAADANRDELPQGVRIRGVVSVASPGPSSFYDTLVTKVPLAVISAGCWSLGGETYYEDARGHAGAEGFRLRVTKGNHNYYNTEWTTGPGPTDGDDTECPDTAGRPSAEQQQSLAVTYLRAFYAYTLKNDRSGLPVLTGARTFPGIETQAESFRQER</sequence>
<name>A0AAU3GPX2_9ACTN</name>
<feature type="signal peptide" evidence="2">
    <location>
        <begin position="1"/>
        <end position="33"/>
    </location>
</feature>
<reference evidence="3" key="1">
    <citation type="submission" date="2022-10" db="EMBL/GenBank/DDBJ databases">
        <title>The complete genomes of actinobacterial strains from the NBC collection.</title>
        <authorList>
            <person name="Joergensen T.S."/>
            <person name="Alvarez Arevalo M."/>
            <person name="Sterndorff E.B."/>
            <person name="Faurdal D."/>
            <person name="Vuksanovic O."/>
            <person name="Mourched A.-S."/>
            <person name="Charusanti P."/>
            <person name="Shaw S."/>
            <person name="Blin K."/>
            <person name="Weber T."/>
        </authorList>
    </citation>
    <scope>NUCLEOTIDE SEQUENCE</scope>
    <source>
        <strain evidence="3">NBC_01401</strain>
    </source>
</reference>
<dbReference type="EMBL" id="CP109535">
    <property type="protein sequence ID" value="WTY93875.1"/>
    <property type="molecule type" value="Genomic_DNA"/>
</dbReference>
<evidence type="ECO:0000256" key="1">
    <source>
        <dbReference type="SAM" id="MobiDB-lite"/>
    </source>
</evidence>
<dbReference type="Gene3D" id="3.40.50.1820">
    <property type="entry name" value="alpha/beta hydrolase"/>
    <property type="match status" value="1"/>
</dbReference>
<feature type="compositionally biased region" description="Low complexity" evidence="1">
    <location>
        <begin position="290"/>
        <end position="299"/>
    </location>
</feature>
<proteinExistence type="predicted"/>
<dbReference type="AlphaFoldDB" id="A0AAU3GPX2"/>
<gene>
    <name evidence="3" type="ORF">OG626_02695</name>
</gene>
<evidence type="ECO:0000256" key="2">
    <source>
        <dbReference type="SAM" id="SignalP"/>
    </source>
</evidence>
<evidence type="ECO:0000313" key="3">
    <source>
        <dbReference type="EMBL" id="WTY93875.1"/>
    </source>
</evidence>
<dbReference type="InterPro" id="IPR029058">
    <property type="entry name" value="AB_hydrolase_fold"/>
</dbReference>
<dbReference type="SUPFAM" id="SSF53474">
    <property type="entry name" value="alpha/beta-Hydrolases"/>
    <property type="match status" value="1"/>
</dbReference>
<feature type="chain" id="PRO_5043390571" description="Alpha/beta hydrolase" evidence="2">
    <location>
        <begin position="34"/>
        <end position="364"/>
    </location>
</feature>
<organism evidence="3">
    <name type="scientific">Streptomyces sp. NBC_01401</name>
    <dbReference type="NCBI Taxonomy" id="2903854"/>
    <lineage>
        <taxon>Bacteria</taxon>
        <taxon>Bacillati</taxon>
        <taxon>Actinomycetota</taxon>
        <taxon>Actinomycetes</taxon>
        <taxon>Kitasatosporales</taxon>
        <taxon>Streptomycetaceae</taxon>
        <taxon>Streptomyces</taxon>
    </lineage>
</organism>
<feature type="region of interest" description="Disordered" evidence="1">
    <location>
        <begin position="289"/>
        <end position="317"/>
    </location>
</feature>